<evidence type="ECO:0000313" key="1">
    <source>
        <dbReference type="EMBL" id="KMJ45164.1"/>
    </source>
</evidence>
<dbReference type="AlphaFoldDB" id="A0A0J5FSR9"/>
<dbReference type="SUPFAM" id="SSF52540">
    <property type="entry name" value="P-loop containing nucleoside triphosphate hydrolases"/>
    <property type="match status" value="1"/>
</dbReference>
<dbReference type="InterPro" id="IPR050678">
    <property type="entry name" value="DNA_Partitioning_ATPase"/>
</dbReference>
<dbReference type="InterPro" id="IPR015223">
    <property type="entry name" value="MipZ"/>
</dbReference>
<gene>
    <name evidence="1" type="ORF">AB204_10750</name>
</gene>
<dbReference type="Gene3D" id="3.40.50.300">
    <property type="entry name" value="P-loop containing nucleotide triphosphate hydrolases"/>
    <property type="match status" value="1"/>
</dbReference>
<comment type="caution">
    <text evidence="1">The sequence shown here is derived from an EMBL/GenBank/DDBJ whole genome shotgun (WGS) entry which is preliminary data.</text>
</comment>
<dbReference type="Proteomes" id="UP000036277">
    <property type="component" value="Unassembled WGS sequence"/>
</dbReference>
<dbReference type="InterPro" id="IPR027417">
    <property type="entry name" value="P-loop_NTPase"/>
</dbReference>
<dbReference type="EMBL" id="LFCV01000064">
    <property type="protein sequence ID" value="KMJ45164.1"/>
    <property type="molecule type" value="Genomic_DNA"/>
</dbReference>
<dbReference type="PIRSF" id="PIRSF009320">
    <property type="entry name" value="Nuc_binding_HP_1000"/>
    <property type="match status" value="1"/>
</dbReference>
<keyword evidence="2" id="KW-1185">Reference proteome</keyword>
<reference evidence="1 2" key="1">
    <citation type="submission" date="2015-06" db="EMBL/GenBank/DDBJ databases">
        <title>Draft Whole-Genome Sequence of the Entomopathogenic Bacterium Xenorhabdus khoisanae.</title>
        <authorList>
            <person name="Naidoo S."/>
            <person name="Featherston J."/>
            <person name="Gray V.M."/>
        </authorList>
    </citation>
    <scope>NUCLEOTIDE SEQUENCE [LARGE SCALE GENOMIC DNA]</scope>
    <source>
        <strain evidence="1 2">MCB</strain>
    </source>
</reference>
<organism evidence="1 2">
    <name type="scientific">Xenorhabdus khoisanae</name>
    <dbReference type="NCBI Taxonomy" id="880157"/>
    <lineage>
        <taxon>Bacteria</taxon>
        <taxon>Pseudomonadati</taxon>
        <taxon>Pseudomonadota</taxon>
        <taxon>Gammaproteobacteria</taxon>
        <taxon>Enterobacterales</taxon>
        <taxon>Morganellaceae</taxon>
        <taxon>Xenorhabdus</taxon>
    </lineage>
</organism>
<evidence type="ECO:0000313" key="2">
    <source>
        <dbReference type="Proteomes" id="UP000036277"/>
    </source>
</evidence>
<dbReference type="CDD" id="cd02042">
    <property type="entry name" value="ParAB_family"/>
    <property type="match status" value="1"/>
</dbReference>
<dbReference type="RefSeq" id="WP_047963358.1">
    <property type="nucleotide sequence ID" value="NZ_CAWMBG010000064.1"/>
</dbReference>
<dbReference type="PATRIC" id="fig|880157.4.peg.2275"/>
<dbReference type="PANTHER" id="PTHR13696:SF96">
    <property type="entry name" value="COBQ_COBB_MIND_PARA NUCLEOTIDE BINDING DOMAIN-CONTAINING PROTEIN"/>
    <property type="match status" value="1"/>
</dbReference>
<name>A0A0J5FSR9_9GAMM</name>
<protein>
    <submittedName>
        <fullName evidence="1">Plasmid stability protein</fullName>
    </submittedName>
</protein>
<proteinExistence type="predicted"/>
<accession>A0A0J5FSR9</accession>
<dbReference type="Pfam" id="PF09140">
    <property type="entry name" value="MipZ"/>
    <property type="match status" value="1"/>
</dbReference>
<dbReference type="OrthoDB" id="69313at2"/>
<dbReference type="STRING" id="880157.AB204_10750"/>
<sequence>MSGKAKIILVGGSKGGPGKSTIAQQITGYLLIRAKKKVHLLDIDTQRTTYQWCQDRESLPAEKPAEKLSYHYRGDGVIEYLDGIKDQYDYIVIDAGGFDSEAQREAMLRATHLLLPIRPKRRDVRSLAALDRIVEKAQVLNEGLKVCVVMNQCPSLPNQYSRIQFAKDVCETFGMLALNTNIYSRNVYDDAEESGRTIFELTKEERDKKAEAEIELLVKEFVYGEKVDG</sequence>
<dbReference type="PANTHER" id="PTHR13696">
    <property type="entry name" value="P-LOOP CONTAINING NUCLEOSIDE TRIPHOSPHATE HYDROLASE"/>
    <property type="match status" value="1"/>
</dbReference>